<organism evidence="1 2">
    <name type="scientific">Aequorivita soesokkakensis</name>
    <dbReference type="NCBI Taxonomy" id="1385699"/>
    <lineage>
        <taxon>Bacteria</taxon>
        <taxon>Pseudomonadati</taxon>
        <taxon>Bacteroidota</taxon>
        <taxon>Flavobacteriia</taxon>
        <taxon>Flavobacteriales</taxon>
        <taxon>Flavobacteriaceae</taxon>
        <taxon>Aequorivita</taxon>
    </lineage>
</organism>
<dbReference type="RefSeq" id="WP_068762921.1">
    <property type="nucleotide sequence ID" value="NZ_LXIE01000049.1"/>
</dbReference>
<dbReference type="Proteomes" id="UP000077552">
    <property type="component" value="Unassembled WGS sequence"/>
</dbReference>
<dbReference type="EMBL" id="LXIE01000049">
    <property type="protein sequence ID" value="OAD90224.1"/>
    <property type="molecule type" value="Genomic_DNA"/>
</dbReference>
<proteinExistence type="predicted"/>
<name>A0A1A9LB81_9FLAO</name>
<dbReference type="PROSITE" id="PS51257">
    <property type="entry name" value="PROKAR_LIPOPROTEIN"/>
    <property type="match status" value="1"/>
</dbReference>
<dbReference type="AlphaFoldDB" id="A0A1A9LB81"/>
<sequence length="152" mass="17935">MRKTLTFTVIIFSVITSSCEDGRITDLENSVSELTELNSKLIDSIQTLQEKNISSFYLIENLDNDNFKVNETSKIHFDFGYKNYVSEYDVYRLYGKNHEERELILKNQRLSEFDFEFKPENIDDDRIKLEVVMNINGIEWIIPADFQINVTE</sequence>
<comment type="caution">
    <text evidence="1">The sequence shown here is derived from an EMBL/GenBank/DDBJ whole genome shotgun (WGS) entry which is preliminary data.</text>
</comment>
<keyword evidence="2" id="KW-1185">Reference proteome</keyword>
<evidence type="ECO:0000313" key="1">
    <source>
        <dbReference type="EMBL" id="OAD90224.1"/>
    </source>
</evidence>
<gene>
    <name evidence="1" type="ORF">A7A78_06675</name>
</gene>
<reference evidence="1 2" key="1">
    <citation type="submission" date="2016-05" db="EMBL/GenBank/DDBJ databases">
        <title>Genome sequencing of Vitellibacter soesokkakensis RSSK-12.</title>
        <authorList>
            <person name="Thevarajoo S."/>
            <person name="Selvaratnam C."/>
            <person name="Goh K.M."/>
            <person name="Chan K.-G."/>
            <person name="Chong C.S."/>
        </authorList>
    </citation>
    <scope>NUCLEOTIDE SEQUENCE [LARGE SCALE GENOMIC DNA]</scope>
    <source>
        <strain evidence="1 2">RSSK-12</strain>
    </source>
</reference>
<dbReference type="OrthoDB" id="1435056at2"/>
<protein>
    <submittedName>
        <fullName evidence="1">Uncharacterized protein</fullName>
    </submittedName>
</protein>
<accession>A0A1A9LB81</accession>
<evidence type="ECO:0000313" key="2">
    <source>
        <dbReference type="Proteomes" id="UP000077552"/>
    </source>
</evidence>